<accession>A2G4R1</accession>
<name>A2G4R1_TRIV3</name>
<dbReference type="VEuPathDB" id="TrichDB:TVAG_089110"/>
<keyword evidence="2" id="KW-1185">Reference proteome</keyword>
<proteinExistence type="predicted"/>
<dbReference type="VEuPathDB" id="TrichDB:TVAGG3_0637020"/>
<dbReference type="AlphaFoldDB" id="A2G4R1"/>
<dbReference type="InParanoid" id="A2G4R1"/>
<dbReference type="Proteomes" id="UP000001542">
    <property type="component" value="Unassembled WGS sequence"/>
</dbReference>
<reference evidence="1" key="2">
    <citation type="journal article" date="2007" name="Science">
        <title>Draft genome sequence of the sexually transmitted pathogen Trichomonas vaginalis.</title>
        <authorList>
            <person name="Carlton J.M."/>
            <person name="Hirt R.P."/>
            <person name="Silva J.C."/>
            <person name="Delcher A.L."/>
            <person name="Schatz M."/>
            <person name="Zhao Q."/>
            <person name="Wortman J.R."/>
            <person name="Bidwell S.L."/>
            <person name="Alsmark U.C.M."/>
            <person name="Besteiro S."/>
            <person name="Sicheritz-Ponten T."/>
            <person name="Noel C.J."/>
            <person name="Dacks J.B."/>
            <person name="Foster P.G."/>
            <person name="Simillion C."/>
            <person name="Van de Peer Y."/>
            <person name="Miranda-Saavedra D."/>
            <person name="Barton G.J."/>
            <person name="Westrop G.D."/>
            <person name="Mueller S."/>
            <person name="Dessi D."/>
            <person name="Fiori P.L."/>
            <person name="Ren Q."/>
            <person name="Paulsen I."/>
            <person name="Zhang H."/>
            <person name="Bastida-Corcuera F.D."/>
            <person name="Simoes-Barbosa A."/>
            <person name="Brown M.T."/>
            <person name="Hayes R.D."/>
            <person name="Mukherjee M."/>
            <person name="Okumura C.Y."/>
            <person name="Schneider R."/>
            <person name="Smith A.J."/>
            <person name="Vanacova S."/>
            <person name="Villalvazo M."/>
            <person name="Haas B.J."/>
            <person name="Pertea M."/>
            <person name="Feldblyum T.V."/>
            <person name="Utterback T.R."/>
            <person name="Shu C.L."/>
            <person name="Osoegawa K."/>
            <person name="de Jong P.J."/>
            <person name="Hrdy I."/>
            <person name="Horvathova L."/>
            <person name="Zubacova Z."/>
            <person name="Dolezal P."/>
            <person name="Malik S.B."/>
            <person name="Logsdon J.M. Jr."/>
            <person name="Henze K."/>
            <person name="Gupta A."/>
            <person name="Wang C.C."/>
            <person name="Dunne R.L."/>
            <person name="Upcroft J.A."/>
            <person name="Upcroft P."/>
            <person name="White O."/>
            <person name="Salzberg S.L."/>
            <person name="Tang P."/>
            <person name="Chiu C.-H."/>
            <person name="Lee Y.-S."/>
            <person name="Embley T.M."/>
            <person name="Coombs G.H."/>
            <person name="Mottram J.C."/>
            <person name="Tachezy J."/>
            <person name="Fraser-Liggett C.M."/>
            <person name="Johnson P.J."/>
        </authorList>
    </citation>
    <scope>NUCLEOTIDE SEQUENCE [LARGE SCALE GENOMIC DNA]</scope>
    <source>
        <strain evidence="1">G3</strain>
    </source>
</reference>
<evidence type="ECO:0000313" key="2">
    <source>
        <dbReference type="Proteomes" id="UP000001542"/>
    </source>
</evidence>
<evidence type="ECO:0000313" key="1">
    <source>
        <dbReference type="EMBL" id="EAX87855.1"/>
    </source>
</evidence>
<gene>
    <name evidence="1" type="ORF">TVAG_089110</name>
</gene>
<dbReference type="KEGG" id="tva:4745507"/>
<protein>
    <submittedName>
        <fullName evidence="1">Uncharacterized protein</fullName>
    </submittedName>
</protein>
<dbReference type="SMR" id="A2G4R1"/>
<sequence length="314" mass="38259">MEFQYKKEISLKHFMKGKRFSVELNHLESTEINQKPNLQYLYFPKVLSRYLYSKNKNFLVSLVPTYYSQNIFIVTMFCKSFENDILQDAMKFIVDDLKMNIQYKIENIEFSFDDISTRNAIENLIERNLEENNWIYVYFERRYLVKFDDINDVSFADFSMNVEINSRKIVENKSFSKLKLNEMKKEKEKSCVNIHSKIVKIGYKRFVENKKYFEIERIFSLPRFSFCYCHRIVQRSEWMRKYWFFIYGINIDMNETRDVVCSFTGCEDDSMFEYPIECMFYTPFYEKYSKLSQSEMQQQINQLNKIFSDTLSIF</sequence>
<reference evidence="1" key="1">
    <citation type="submission" date="2006-10" db="EMBL/GenBank/DDBJ databases">
        <authorList>
            <person name="Amadeo P."/>
            <person name="Zhao Q."/>
            <person name="Wortman J."/>
            <person name="Fraser-Liggett C."/>
            <person name="Carlton J."/>
        </authorList>
    </citation>
    <scope>NUCLEOTIDE SEQUENCE</scope>
    <source>
        <strain evidence="1">G3</strain>
    </source>
</reference>
<dbReference type="RefSeq" id="XP_001300785.1">
    <property type="nucleotide sequence ID" value="XM_001300784.1"/>
</dbReference>
<organism evidence="1 2">
    <name type="scientific">Trichomonas vaginalis (strain ATCC PRA-98 / G3)</name>
    <dbReference type="NCBI Taxonomy" id="412133"/>
    <lineage>
        <taxon>Eukaryota</taxon>
        <taxon>Metamonada</taxon>
        <taxon>Parabasalia</taxon>
        <taxon>Trichomonadida</taxon>
        <taxon>Trichomonadidae</taxon>
        <taxon>Trichomonas</taxon>
    </lineage>
</organism>
<dbReference type="EMBL" id="DS114387">
    <property type="protein sequence ID" value="EAX87855.1"/>
    <property type="molecule type" value="Genomic_DNA"/>
</dbReference>